<evidence type="ECO:0000313" key="2">
    <source>
        <dbReference type="Proteomes" id="UP000006228"/>
    </source>
</evidence>
<organism evidence="1 2">
    <name type="scientific">Vibrio sinaloensis DSM 21326</name>
    <dbReference type="NCBI Taxonomy" id="945550"/>
    <lineage>
        <taxon>Bacteria</taxon>
        <taxon>Pseudomonadati</taxon>
        <taxon>Pseudomonadota</taxon>
        <taxon>Gammaproteobacteria</taxon>
        <taxon>Vibrionales</taxon>
        <taxon>Vibrionaceae</taxon>
        <taxon>Vibrio</taxon>
        <taxon>Vibrio oreintalis group</taxon>
    </lineage>
</organism>
<gene>
    <name evidence="1" type="ORF">VISI1226_10982</name>
</gene>
<dbReference type="Proteomes" id="UP000006228">
    <property type="component" value="Unassembled WGS sequence"/>
</dbReference>
<accession>E8MB18</accession>
<sequence>MLIFLLGCPQKEGGLTVDLFKISLRLSTQTVMGANYNQIKCDWNLFLLQSIKLFLFVNEVFRKRALRRGKTALYEMIERFTID</sequence>
<name>E8MB18_PHOS4</name>
<comment type="caution">
    <text evidence="1">The sequence shown here is derived from an EMBL/GenBank/DDBJ whole genome shotgun (WGS) entry which is preliminary data.</text>
</comment>
<dbReference type="AlphaFoldDB" id="E8MB18"/>
<protein>
    <submittedName>
        <fullName evidence="1">Uncharacterized protein</fullName>
    </submittedName>
</protein>
<proteinExistence type="predicted"/>
<evidence type="ECO:0000313" key="1">
    <source>
        <dbReference type="EMBL" id="EGA68848.1"/>
    </source>
</evidence>
<reference evidence="1 2" key="1">
    <citation type="journal article" date="2012" name="Int. J. Syst. Evol. Microbiol.">
        <title>Vibrio caribbeanicus sp. nov., isolated from the marine sponge Scleritoderma cyanea.</title>
        <authorList>
            <person name="Hoffmann M."/>
            <person name="Monday S.R."/>
            <person name="Allard M.W."/>
            <person name="Strain E.A."/>
            <person name="Whittaker P."/>
            <person name="Naum M."/>
            <person name="McCarthy P.J."/>
            <person name="Lopez J.V."/>
            <person name="Fischer M."/>
            <person name="Brown E.W."/>
        </authorList>
    </citation>
    <scope>NUCLEOTIDE SEQUENCE [LARGE SCALE GENOMIC DNA]</scope>
    <source>
        <strain evidence="2">DSMZ 21326</strain>
    </source>
</reference>
<dbReference type="EMBL" id="AEVT01000098">
    <property type="protein sequence ID" value="EGA68848.1"/>
    <property type="molecule type" value="Genomic_DNA"/>
</dbReference>